<evidence type="ECO:0000313" key="1">
    <source>
        <dbReference type="EMBL" id="KAG0573079.1"/>
    </source>
</evidence>
<comment type="caution">
    <text evidence="1">The sequence shown here is derived from an EMBL/GenBank/DDBJ whole genome shotgun (WGS) entry which is preliminary data.</text>
</comment>
<accession>A0A8T0HQL8</accession>
<keyword evidence="2" id="KW-1185">Reference proteome</keyword>
<dbReference type="Proteomes" id="UP000822688">
    <property type="component" value="Chromosome V"/>
</dbReference>
<reference evidence="1" key="1">
    <citation type="submission" date="2020-06" db="EMBL/GenBank/DDBJ databases">
        <title>WGS assembly of Ceratodon purpureus strain R40.</title>
        <authorList>
            <person name="Carey S.B."/>
            <person name="Jenkins J."/>
            <person name="Shu S."/>
            <person name="Lovell J.T."/>
            <person name="Sreedasyam A."/>
            <person name="Maumus F."/>
            <person name="Tiley G.P."/>
            <person name="Fernandez-Pozo N."/>
            <person name="Barry K."/>
            <person name="Chen C."/>
            <person name="Wang M."/>
            <person name="Lipzen A."/>
            <person name="Daum C."/>
            <person name="Saski C.A."/>
            <person name="Payton A.C."/>
            <person name="Mcbreen J.C."/>
            <person name="Conrad R.E."/>
            <person name="Kollar L.M."/>
            <person name="Olsson S."/>
            <person name="Huttunen S."/>
            <person name="Landis J.B."/>
            <person name="Wickett N.J."/>
            <person name="Johnson M.G."/>
            <person name="Rensing S.A."/>
            <person name="Grimwood J."/>
            <person name="Schmutz J."/>
            <person name="Mcdaniel S.F."/>
        </authorList>
    </citation>
    <scope>NUCLEOTIDE SEQUENCE</scope>
    <source>
        <strain evidence="1">R40</strain>
    </source>
</reference>
<name>A0A8T0HQL8_CERPU</name>
<gene>
    <name evidence="1" type="ORF">KC19_VG147000</name>
</gene>
<organism evidence="1 2">
    <name type="scientific">Ceratodon purpureus</name>
    <name type="common">Fire moss</name>
    <name type="synonym">Dicranum purpureum</name>
    <dbReference type="NCBI Taxonomy" id="3225"/>
    <lineage>
        <taxon>Eukaryota</taxon>
        <taxon>Viridiplantae</taxon>
        <taxon>Streptophyta</taxon>
        <taxon>Embryophyta</taxon>
        <taxon>Bryophyta</taxon>
        <taxon>Bryophytina</taxon>
        <taxon>Bryopsida</taxon>
        <taxon>Dicranidae</taxon>
        <taxon>Pseudoditrichales</taxon>
        <taxon>Ditrichaceae</taxon>
        <taxon>Ceratodon</taxon>
    </lineage>
</organism>
<proteinExistence type="predicted"/>
<evidence type="ECO:0000313" key="2">
    <source>
        <dbReference type="Proteomes" id="UP000822688"/>
    </source>
</evidence>
<dbReference type="EMBL" id="CM026426">
    <property type="protein sequence ID" value="KAG0573079.1"/>
    <property type="molecule type" value="Genomic_DNA"/>
</dbReference>
<dbReference type="AlphaFoldDB" id="A0A8T0HQL8"/>
<protein>
    <submittedName>
        <fullName evidence="1">Uncharacterized protein</fullName>
    </submittedName>
</protein>
<sequence length="112" mass="12877">MVLRFRNPTATHLFTSGDPFKSVSSRTRVDSSFSLQFNRSENIGCSLIISRRRSMILFCLLISKSMSYYPIPVLESLQYRTFPCLASRVLCVSLVRRFRSVVTILHALTRPQ</sequence>